<proteinExistence type="predicted"/>
<organism evidence="1 2">
    <name type="scientific">Kineosporia succinea</name>
    <dbReference type="NCBI Taxonomy" id="84632"/>
    <lineage>
        <taxon>Bacteria</taxon>
        <taxon>Bacillati</taxon>
        <taxon>Actinomycetota</taxon>
        <taxon>Actinomycetes</taxon>
        <taxon>Kineosporiales</taxon>
        <taxon>Kineosporiaceae</taxon>
        <taxon>Kineosporia</taxon>
    </lineage>
</organism>
<protein>
    <submittedName>
        <fullName evidence="1">Phage baseplate assembly protein</fullName>
    </submittedName>
</protein>
<evidence type="ECO:0000313" key="1">
    <source>
        <dbReference type="EMBL" id="MDP9829885.1"/>
    </source>
</evidence>
<keyword evidence="2" id="KW-1185">Reference proteome</keyword>
<dbReference type="NCBIfam" id="TIGR02243">
    <property type="entry name" value="putative baseplate assembly protein"/>
    <property type="match status" value="1"/>
</dbReference>
<dbReference type="RefSeq" id="WP_307248531.1">
    <property type="nucleotide sequence ID" value="NZ_JAUSQZ010000001.1"/>
</dbReference>
<accession>A0ABT9PB19</accession>
<gene>
    <name evidence="1" type="ORF">J2S57_005634</name>
</gene>
<evidence type="ECO:0000313" key="2">
    <source>
        <dbReference type="Proteomes" id="UP001235712"/>
    </source>
</evidence>
<dbReference type="Proteomes" id="UP001235712">
    <property type="component" value="Unassembled WGS sequence"/>
</dbReference>
<reference evidence="1 2" key="1">
    <citation type="submission" date="2023-07" db="EMBL/GenBank/DDBJ databases">
        <title>Sequencing the genomes of 1000 actinobacteria strains.</title>
        <authorList>
            <person name="Klenk H.-P."/>
        </authorList>
    </citation>
    <scope>NUCLEOTIDE SEQUENCE [LARGE SCALE GENOMIC DNA]</scope>
    <source>
        <strain evidence="1 2">DSM 44388</strain>
    </source>
</reference>
<sequence length="642" mass="69664">MSLPVPSLDNRHFQDFVDEAKRAIPRHCPEWTNHNLNDPGVALIELFAWMSEQVVYRLNQVPDRLYLQFLELLGIKPFAPGVASAELTFWLSDVLDHAVHVPAGSQVATGSGSGETVVFSTVDDLVMSPPRLTQVMGTGRETPRDLLPLLRSGVAVDCFAEAVEGDAVNLGFGDSLAGSALRLLVVADAEGRGIHPDRPPLLWQAWTGERWTTVTVHRDTTGGLNRAGEIVLLMPSSHGARAVAGRTAYWIRAVLREPDPGEPTYTRAPRLSRVDASVVGGSVAAEHAEHMDTEVIGRSDGRPGQTFRTRRWPVAPRRAGERVTVTGAEGTDVWTEVTNFTRSGPFDRHYTWDSSDGVITFGPAVRQPDGQVRRYGAVPLEGSLVSVTGYRVSGGAAGNVGARTLIVPRTPLPYVTTVANLQPATGGSDPETVEELKVRGPLSLRTGRRAVTAADFEQLTMESSPRIARVRCVAPRDDGGPVRLLIVPRLPAESGLREIDDLALEEPLISQVTAALEPRRLVGTRIELTTPYYVGLSVGTVIRVAAGKHAATVRHEVEALLRTWLDPLTGGDGGAGWAFDRDLTSAAVRHRLEAVDGVDRIEEVHLYEYDLRRGVRVGTVRDVVHPGEDSLFLPGELIVTTR</sequence>
<dbReference type="EMBL" id="JAUSQZ010000001">
    <property type="protein sequence ID" value="MDP9829885.1"/>
    <property type="molecule type" value="Genomic_DNA"/>
</dbReference>
<comment type="caution">
    <text evidence="1">The sequence shown here is derived from an EMBL/GenBank/DDBJ whole genome shotgun (WGS) entry which is preliminary data.</text>
</comment>
<name>A0ABT9PB19_9ACTN</name>
<dbReference type="InterPro" id="IPR011749">
    <property type="entry name" value="CHP02243"/>
</dbReference>